<evidence type="ECO:0000256" key="6">
    <source>
        <dbReference type="ARBA" id="ARBA00023295"/>
    </source>
</evidence>
<dbReference type="PANTHER" id="PTHR10030">
    <property type="entry name" value="ALPHA-L-FUCOSIDASE"/>
    <property type="match status" value="1"/>
</dbReference>
<evidence type="ECO:0000256" key="7">
    <source>
        <dbReference type="PIRSR" id="PIRSR001092-1"/>
    </source>
</evidence>
<evidence type="ECO:0000256" key="8">
    <source>
        <dbReference type="SAM" id="MobiDB-lite"/>
    </source>
</evidence>
<evidence type="ECO:0000256" key="3">
    <source>
        <dbReference type="ARBA" id="ARBA00012662"/>
    </source>
</evidence>
<evidence type="ECO:0000259" key="9">
    <source>
        <dbReference type="Pfam" id="PF01120"/>
    </source>
</evidence>
<dbReference type="Proteomes" id="UP000823823">
    <property type="component" value="Unassembled WGS sequence"/>
</dbReference>
<feature type="domain" description="Glycoside hydrolase family 29 N-terminal" evidence="9">
    <location>
        <begin position="14"/>
        <end position="322"/>
    </location>
</feature>
<accession>A0A9D2LC23</accession>
<organism evidence="10 11">
    <name type="scientific">Candidatus Brachybacterium merdavium</name>
    <dbReference type="NCBI Taxonomy" id="2838513"/>
    <lineage>
        <taxon>Bacteria</taxon>
        <taxon>Bacillati</taxon>
        <taxon>Actinomycetota</taxon>
        <taxon>Actinomycetes</taxon>
        <taxon>Micrococcales</taxon>
        <taxon>Dermabacteraceae</taxon>
        <taxon>Brachybacterium</taxon>
    </lineage>
</organism>
<keyword evidence="4" id="KW-0732">Signal</keyword>
<evidence type="ECO:0000256" key="2">
    <source>
        <dbReference type="ARBA" id="ARBA00007951"/>
    </source>
</evidence>
<dbReference type="GO" id="GO:0006004">
    <property type="term" value="P:fucose metabolic process"/>
    <property type="evidence" value="ECO:0007669"/>
    <property type="project" value="InterPro"/>
</dbReference>
<feature type="region of interest" description="Disordered" evidence="8">
    <location>
        <begin position="433"/>
        <end position="454"/>
    </location>
</feature>
<keyword evidence="6" id="KW-0326">Glycosidase</keyword>
<dbReference type="InterPro" id="IPR016286">
    <property type="entry name" value="FUC_metazoa-typ"/>
</dbReference>
<proteinExistence type="inferred from homology"/>
<comment type="caution">
    <text evidence="10">The sequence shown here is derived from an EMBL/GenBank/DDBJ whole genome shotgun (WGS) entry which is preliminary data.</text>
</comment>
<dbReference type="GO" id="GO:0005764">
    <property type="term" value="C:lysosome"/>
    <property type="evidence" value="ECO:0007669"/>
    <property type="project" value="TreeGrafter"/>
</dbReference>
<reference evidence="10" key="2">
    <citation type="submission" date="2021-04" db="EMBL/GenBank/DDBJ databases">
        <authorList>
            <person name="Gilroy R."/>
        </authorList>
    </citation>
    <scope>NUCLEOTIDE SEQUENCE</scope>
    <source>
        <strain evidence="10">ChiHjej13B12-24818</strain>
    </source>
</reference>
<dbReference type="Pfam" id="PF01120">
    <property type="entry name" value="Alpha_L_fucos"/>
    <property type="match status" value="1"/>
</dbReference>
<dbReference type="SMART" id="SM00812">
    <property type="entry name" value="Alpha_L_fucos"/>
    <property type="match status" value="1"/>
</dbReference>
<evidence type="ECO:0000313" key="10">
    <source>
        <dbReference type="EMBL" id="HJB09708.1"/>
    </source>
</evidence>
<dbReference type="AlphaFoldDB" id="A0A9D2LC23"/>
<comment type="similarity">
    <text evidence="2">Belongs to the glycosyl hydrolase 29 family.</text>
</comment>
<evidence type="ECO:0000313" key="11">
    <source>
        <dbReference type="Proteomes" id="UP000823823"/>
    </source>
</evidence>
<dbReference type="PIRSF" id="PIRSF001092">
    <property type="entry name" value="Alpha-L-fucosidase"/>
    <property type="match status" value="1"/>
</dbReference>
<dbReference type="SUPFAM" id="SSF51445">
    <property type="entry name" value="(Trans)glycosidases"/>
    <property type="match status" value="1"/>
</dbReference>
<feature type="site" description="May be important for catalysis" evidence="7">
    <location>
        <position position="257"/>
    </location>
</feature>
<dbReference type="InterPro" id="IPR000933">
    <property type="entry name" value="Glyco_hydro_29"/>
</dbReference>
<dbReference type="PRINTS" id="PR00741">
    <property type="entry name" value="GLHYDRLASE29"/>
</dbReference>
<dbReference type="EMBL" id="DWZH01000032">
    <property type="protein sequence ID" value="HJB09708.1"/>
    <property type="molecule type" value="Genomic_DNA"/>
</dbReference>
<sequence>MSRSPEAAPVAEHPHAWFDAARFGLFVHFGLYSIVARHEWSMTWERRSDEDYSRYAEFFEPDRFDARLIARTARQAGMRYAVLTTKHHEGFSLFDSALTDYSSVTACGRDLVREFVEAMRDEGLRVGFYHSLIDWHHPDFTIDELHPLRDRDDVAELNAARDFPRYRAHLHAQVRELLTNYGQVDYMFFDFTYPGDDGKGPQDWDSEGLLAMVRELQPTCLVNDRLGIPGDLVTPEQYQPAEPMRDEHDRPVRWEACHTTNGSWGYDRDNLEFKSPELLLRMLVDTVATGGNLLLNIGPDGRGGLRREDTEALAAIGEWMTLHHGSVQGAGPVDPALGVEAPPGAILTQKGARLFIHLATWPMRHLHVRGLAGKVRFARLLHDGSEVTHTTIDPQERGSHTTVRGIGEDVVTFSLPIRRPAVLLPVLEVRLDENGTAPPTGPGSADTTAIDIQE</sequence>
<dbReference type="EC" id="3.2.1.51" evidence="3"/>
<name>A0A9D2LC23_9MICO</name>
<dbReference type="InterPro" id="IPR017853">
    <property type="entry name" value="GH"/>
</dbReference>
<protein>
    <recommendedName>
        <fullName evidence="3">alpha-L-fucosidase</fullName>
        <ecNumber evidence="3">3.2.1.51</ecNumber>
    </recommendedName>
</protein>
<evidence type="ECO:0000256" key="4">
    <source>
        <dbReference type="ARBA" id="ARBA00022729"/>
    </source>
</evidence>
<dbReference type="PANTHER" id="PTHR10030:SF37">
    <property type="entry name" value="ALPHA-L-FUCOSIDASE-RELATED"/>
    <property type="match status" value="1"/>
</dbReference>
<reference evidence="10" key="1">
    <citation type="journal article" date="2021" name="PeerJ">
        <title>Extensive microbial diversity within the chicken gut microbiome revealed by metagenomics and culture.</title>
        <authorList>
            <person name="Gilroy R."/>
            <person name="Ravi A."/>
            <person name="Getino M."/>
            <person name="Pursley I."/>
            <person name="Horton D.L."/>
            <person name="Alikhan N.F."/>
            <person name="Baker D."/>
            <person name="Gharbi K."/>
            <person name="Hall N."/>
            <person name="Watson M."/>
            <person name="Adriaenssens E.M."/>
            <person name="Foster-Nyarko E."/>
            <person name="Jarju S."/>
            <person name="Secka A."/>
            <person name="Antonio M."/>
            <person name="Oren A."/>
            <person name="Chaudhuri R.R."/>
            <person name="La Ragione R."/>
            <person name="Hildebrand F."/>
            <person name="Pallen M.J."/>
        </authorList>
    </citation>
    <scope>NUCLEOTIDE SEQUENCE</scope>
    <source>
        <strain evidence="10">ChiHjej13B12-24818</strain>
    </source>
</reference>
<comment type="function">
    <text evidence="1">Alpha-L-fucosidase is responsible for hydrolyzing the alpha-1,6-linked fucose joined to the reducing-end N-acetylglucosamine of the carbohydrate moieties of glycoproteins.</text>
</comment>
<dbReference type="GO" id="GO:0004560">
    <property type="term" value="F:alpha-L-fucosidase activity"/>
    <property type="evidence" value="ECO:0007669"/>
    <property type="project" value="InterPro"/>
</dbReference>
<dbReference type="GO" id="GO:0016139">
    <property type="term" value="P:glycoside catabolic process"/>
    <property type="evidence" value="ECO:0007669"/>
    <property type="project" value="TreeGrafter"/>
</dbReference>
<dbReference type="InterPro" id="IPR057739">
    <property type="entry name" value="Glyco_hydro_29_N"/>
</dbReference>
<dbReference type="Gene3D" id="3.20.20.80">
    <property type="entry name" value="Glycosidases"/>
    <property type="match status" value="1"/>
</dbReference>
<evidence type="ECO:0000256" key="5">
    <source>
        <dbReference type="ARBA" id="ARBA00022801"/>
    </source>
</evidence>
<keyword evidence="5" id="KW-0378">Hydrolase</keyword>
<gene>
    <name evidence="10" type="ORF">H9786_04120</name>
</gene>
<evidence type="ECO:0000256" key="1">
    <source>
        <dbReference type="ARBA" id="ARBA00004071"/>
    </source>
</evidence>